<keyword evidence="1" id="KW-0677">Repeat</keyword>
<evidence type="ECO:0000313" key="4">
    <source>
        <dbReference type="Proteomes" id="UP000016930"/>
    </source>
</evidence>
<dbReference type="PANTHER" id="PTHR10039:SF16">
    <property type="entry name" value="GPI INOSITOL-DEACYLASE"/>
    <property type="match status" value="1"/>
</dbReference>
<dbReference type="Pfam" id="PF24883">
    <property type="entry name" value="NPHP3_N"/>
    <property type="match status" value="1"/>
</dbReference>
<dbReference type="EMBL" id="KB446076">
    <property type="protein sequence ID" value="EMD30499.1"/>
    <property type="molecule type" value="Genomic_DNA"/>
</dbReference>
<protein>
    <recommendedName>
        <fullName evidence="2">NACHT domain-containing protein</fullName>
    </recommendedName>
</protein>
<dbReference type="Gene3D" id="3.40.50.300">
    <property type="entry name" value="P-loop containing nucleotide triphosphate hydrolases"/>
    <property type="match status" value="1"/>
</dbReference>
<reference evidence="3 4" key="1">
    <citation type="journal article" date="2012" name="Proc. Natl. Acad. Sci. U.S.A.">
        <title>Comparative genomics of Ceriporiopsis subvermispora and Phanerochaete chrysosporium provide insight into selective ligninolysis.</title>
        <authorList>
            <person name="Fernandez-Fueyo E."/>
            <person name="Ruiz-Duenas F.J."/>
            <person name="Ferreira P."/>
            <person name="Floudas D."/>
            <person name="Hibbett D.S."/>
            <person name="Canessa P."/>
            <person name="Larrondo L.F."/>
            <person name="James T.Y."/>
            <person name="Seelenfreund D."/>
            <person name="Lobos S."/>
            <person name="Polanco R."/>
            <person name="Tello M."/>
            <person name="Honda Y."/>
            <person name="Watanabe T."/>
            <person name="Watanabe T."/>
            <person name="Ryu J.S."/>
            <person name="Kubicek C.P."/>
            <person name="Schmoll M."/>
            <person name="Gaskell J."/>
            <person name="Hammel K.E."/>
            <person name="St John F.J."/>
            <person name="Vanden Wymelenberg A."/>
            <person name="Sabat G."/>
            <person name="Splinter BonDurant S."/>
            <person name="Syed K."/>
            <person name="Yadav J.S."/>
            <person name="Doddapaneni H."/>
            <person name="Subramanian V."/>
            <person name="Lavin J.L."/>
            <person name="Oguiza J.A."/>
            <person name="Perez G."/>
            <person name="Pisabarro A.G."/>
            <person name="Ramirez L."/>
            <person name="Santoyo F."/>
            <person name="Master E."/>
            <person name="Coutinho P.M."/>
            <person name="Henrissat B."/>
            <person name="Lombard V."/>
            <person name="Magnuson J.K."/>
            <person name="Kuees U."/>
            <person name="Hori C."/>
            <person name="Igarashi K."/>
            <person name="Samejima M."/>
            <person name="Held B.W."/>
            <person name="Barry K.W."/>
            <person name="LaButti K.M."/>
            <person name="Lapidus A."/>
            <person name="Lindquist E.A."/>
            <person name="Lucas S.M."/>
            <person name="Riley R."/>
            <person name="Salamov A.A."/>
            <person name="Hoffmeister D."/>
            <person name="Schwenk D."/>
            <person name="Hadar Y."/>
            <person name="Yarden O."/>
            <person name="de Vries R.P."/>
            <person name="Wiebenga A."/>
            <person name="Stenlid J."/>
            <person name="Eastwood D."/>
            <person name="Grigoriev I.V."/>
            <person name="Berka R.M."/>
            <person name="Blanchette R.A."/>
            <person name="Kersten P."/>
            <person name="Martinez A.T."/>
            <person name="Vicuna R."/>
            <person name="Cullen D."/>
        </authorList>
    </citation>
    <scope>NUCLEOTIDE SEQUENCE [LARGE SCALE GENOMIC DNA]</scope>
    <source>
        <strain evidence="3 4">B</strain>
    </source>
</reference>
<dbReference type="Proteomes" id="UP000016930">
    <property type="component" value="Unassembled WGS sequence"/>
</dbReference>
<dbReference type="PROSITE" id="PS50837">
    <property type="entry name" value="NACHT"/>
    <property type="match status" value="1"/>
</dbReference>
<dbReference type="SUPFAM" id="SSF52540">
    <property type="entry name" value="P-loop containing nucleoside triphosphate hydrolases"/>
    <property type="match status" value="1"/>
</dbReference>
<feature type="non-terminal residue" evidence="3">
    <location>
        <position position="379"/>
    </location>
</feature>
<accession>M2P5K7</accession>
<feature type="domain" description="NACHT" evidence="2">
    <location>
        <begin position="112"/>
        <end position="255"/>
    </location>
</feature>
<dbReference type="AlphaFoldDB" id="M2P5K7"/>
<keyword evidence="4" id="KW-1185">Reference proteome</keyword>
<dbReference type="HOGENOM" id="CLU_000288_6_20_1"/>
<name>M2P5K7_CERS8</name>
<dbReference type="InterPro" id="IPR027417">
    <property type="entry name" value="P-loop_NTPase"/>
</dbReference>
<dbReference type="InterPro" id="IPR056884">
    <property type="entry name" value="NPHP3-like_N"/>
</dbReference>
<dbReference type="OrthoDB" id="2804352at2759"/>
<organism evidence="3 4">
    <name type="scientific">Ceriporiopsis subvermispora (strain B)</name>
    <name type="common">White-rot fungus</name>
    <name type="synonym">Gelatoporia subvermispora</name>
    <dbReference type="NCBI Taxonomy" id="914234"/>
    <lineage>
        <taxon>Eukaryota</taxon>
        <taxon>Fungi</taxon>
        <taxon>Dikarya</taxon>
        <taxon>Basidiomycota</taxon>
        <taxon>Agaricomycotina</taxon>
        <taxon>Agaricomycetes</taxon>
        <taxon>Polyporales</taxon>
        <taxon>Gelatoporiaceae</taxon>
        <taxon>Gelatoporia</taxon>
    </lineage>
</organism>
<evidence type="ECO:0000256" key="1">
    <source>
        <dbReference type="ARBA" id="ARBA00022737"/>
    </source>
</evidence>
<proteinExistence type="predicted"/>
<evidence type="ECO:0000259" key="2">
    <source>
        <dbReference type="PROSITE" id="PS50837"/>
    </source>
</evidence>
<evidence type="ECO:0000313" key="3">
    <source>
        <dbReference type="EMBL" id="EMD30499.1"/>
    </source>
</evidence>
<gene>
    <name evidence="3" type="ORF">CERSUDRAFT_145929</name>
</gene>
<sequence>MKRPTITRIIAAPKDIEDVQESFEKLAAWVERFQLECSLNVEHKVEDLTTESTHCQLTTRRLTGDMPGLLAKLRHIPDAGIDGQSGHACMENTRVELLNDIDIWNGDADVARIFWLGGMAGTGKSAIARSVCYRLRQNKSLGASFFCSRGTRDDVKRIIPTLAESLARQNVAYRLALLDILRDEPDIGHYTVQLQVEQLLEKPLRDAFVEGQPMLTLVVDALDECLDTKAVKSLLSALVPRSRGIPIKFFLTSRPEPHIQSHFKSTQRDLHNTLRLHDIEQNIVEADIRFYCTRRLEEIRASYEDREPPYEFPPEWPSREDIKMVTKRAGKLFIYAFTALNYIEEKRPVERLLGMMELDFAPGQPLTEPLDEMYSLVLT</sequence>
<dbReference type="PANTHER" id="PTHR10039">
    <property type="entry name" value="AMELOGENIN"/>
    <property type="match status" value="1"/>
</dbReference>
<dbReference type="STRING" id="914234.M2P5K7"/>
<dbReference type="InterPro" id="IPR007111">
    <property type="entry name" value="NACHT_NTPase"/>
</dbReference>